<sequence length="152" mass="17323">MDRIEIGDITEENVKPVRRQCQTIFPVNYNDKFYRKLIGSGQLAKLAYFDGVLAGVVCCRLELADDGKHLYIVTLGCLFTYRRRGIGTAMLRHVIDYAAEKGVDDIYLHVQSSNTVAIQFYKKFGFEINGVVEDYYKNIEPSSALILKKVML</sequence>
<evidence type="ECO:0000256" key="10">
    <source>
        <dbReference type="ARBA" id="ARBA00049103"/>
    </source>
</evidence>
<comment type="catalytic activity">
    <reaction evidence="11">
        <text>N-terminal L-methionyl-L-threonyl-[protein] + acetyl-CoA = N-terminal N(alpha)-acetyl-L-methionyl-L-threonyl-[protein] + CoA + H(+)</text>
        <dbReference type="Rhea" id="RHEA:50576"/>
        <dbReference type="Rhea" id="RHEA-COMP:12732"/>
        <dbReference type="Rhea" id="RHEA-COMP:12733"/>
        <dbReference type="ChEBI" id="CHEBI:15378"/>
        <dbReference type="ChEBI" id="CHEBI:57287"/>
        <dbReference type="ChEBI" id="CHEBI:57288"/>
        <dbReference type="ChEBI" id="CHEBI:133404"/>
        <dbReference type="ChEBI" id="CHEBI:133405"/>
        <dbReference type="EC" id="2.3.1.258"/>
    </reaction>
</comment>
<dbReference type="CDD" id="cd04301">
    <property type="entry name" value="NAT_SF"/>
    <property type="match status" value="1"/>
</dbReference>
<evidence type="ECO:0000256" key="6">
    <source>
        <dbReference type="ARBA" id="ARBA00048490"/>
    </source>
</evidence>
<evidence type="ECO:0000256" key="1">
    <source>
        <dbReference type="ARBA" id="ARBA00022679"/>
    </source>
</evidence>
<comment type="catalytic activity">
    <reaction evidence="10">
        <text>N-terminal L-methionyl-L-leucyl-[protein] + acetyl-CoA = N-terminal N(alpha)-acetyl-L-methionyl-L-leucyl-[protein] + CoA + H(+)</text>
        <dbReference type="Rhea" id="RHEA:50520"/>
        <dbReference type="Rhea" id="RHEA-COMP:12711"/>
        <dbReference type="Rhea" id="RHEA-COMP:12712"/>
        <dbReference type="ChEBI" id="CHEBI:15378"/>
        <dbReference type="ChEBI" id="CHEBI:57287"/>
        <dbReference type="ChEBI" id="CHEBI:57288"/>
        <dbReference type="ChEBI" id="CHEBI:133377"/>
        <dbReference type="ChEBI" id="CHEBI:133378"/>
        <dbReference type="EC" id="2.3.1.258"/>
    </reaction>
</comment>
<evidence type="ECO:0000256" key="3">
    <source>
        <dbReference type="ARBA" id="ARBA00039121"/>
    </source>
</evidence>
<evidence type="ECO:0000256" key="9">
    <source>
        <dbReference type="ARBA" id="ARBA00049002"/>
    </source>
</evidence>
<dbReference type="GO" id="GO:0120518">
    <property type="term" value="F:protein N-terminal-methionine acetyltransferase activity"/>
    <property type="evidence" value="ECO:0007669"/>
    <property type="project" value="UniProtKB-EC"/>
</dbReference>
<comment type="catalytic activity">
    <reaction evidence="6">
        <text>N-terminal L-methionyl-L-phenylalanyl-[protein] + acetyl-CoA = N-terminal N(alpha)-acetyl-L-methionyl-L-phenylalanyl-[protein] + CoA + H(+)</text>
        <dbReference type="Rhea" id="RHEA:50528"/>
        <dbReference type="Rhea" id="RHEA-COMP:12715"/>
        <dbReference type="Rhea" id="RHEA-COMP:12716"/>
        <dbReference type="ChEBI" id="CHEBI:15378"/>
        <dbReference type="ChEBI" id="CHEBI:57287"/>
        <dbReference type="ChEBI" id="CHEBI:57288"/>
        <dbReference type="ChEBI" id="CHEBI:133382"/>
        <dbReference type="ChEBI" id="CHEBI:133383"/>
        <dbReference type="EC" id="2.3.1.258"/>
    </reaction>
</comment>
<proteinExistence type="predicted"/>
<dbReference type="EMBL" id="GGYP01000372">
    <property type="protein sequence ID" value="MDE45143.1"/>
    <property type="molecule type" value="Transcribed_RNA"/>
</dbReference>
<dbReference type="PROSITE" id="PS51186">
    <property type="entry name" value="GNAT"/>
    <property type="match status" value="1"/>
</dbReference>
<evidence type="ECO:0000256" key="8">
    <source>
        <dbReference type="ARBA" id="ARBA00048799"/>
    </source>
</evidence>
<comment type="catalytic activity">
    <reaction evidence="8">
        <text>N-terminal L-methionyl-L-valyl-[protein] + acetyl-CoA = N-terminal N(alpha)-acetyl-L-methionyl-L-valyl-[protein] + CoA + H(+)</text>
        <dbReference type="Rhea" id="RHEA:50572"/>
        <dbReference type="Rhea" id="RHEA-COMP:12730"/>
        <dbReference type="Rhea" id="RHEA-COMP:12731"/>
        <dbReference type="ChEBI" id="CHEBI:15378"/>
        <dbReference type="ChEBI" id="CHEBI:57287"/>
        <dbReference type="ChEBI" id="CHEBI:57288"/>
        <dbReference type="ChEBI" id="CHEBI:133402"/>
        <dbReference type="ChEBI" id="CHEBI:133403"/>
        <dbReference type="EC" id="2.3.1.258"/>
    </reaction>
</comment>
<dbReference type="PANTHER" id="PTHR42919:SF8">
    <property type="entry name" value="N-ALPHA-ACETYLTRANSFERASE 50"/>
    <property type="match status" value="1"/>
</dbReference>
<evidence type="ECO:0000259" key="12">
    <source>
        <dbReference type="PROSITE" id="PS51186"/>
    </source>
</evidence>
<keyword evidence="2" id="KW-0012">Acyltransferase</keyword>
<comment type="catalytic activity">
    <reaction evidence="7">
        <text>N-terminal L-methionyl-L-lysyl-[protein] + acetyl-CoA = N-terminal N(alpha)-acetyl-L-methionyl-L-lysyl-[protein] + CoA + H(+)</text>
        <dbReference type="Rhea" id="RHEA:50580"/>
        <dbReference type="Rhea" id="RHEA-COMP:12734"/>
        <dbReference type="Rhea" id="RHEA-COMP:12735"/>
        <dbReference type="ChEBI" id="CHEBI:15378"/>
        <dbReference type="ChEBI" id="CHEBI:57287"/>
        <dbReference type="ChEBI" id="CHEBI:57288"/>
        <dbReference type="ChEBI" id="CHEBI:133406"/>
        <dbReference type="ChEBI" id="CHEBI:133407"/>
        <dbReference type="EC" id="2.3.1.258"/>
    </reaction>
</comment>
<dbReference type="InterPro" id="IPR016181">
    <property type="entry name" value="Acyl_CoA_acyltransferase"/>
</dbReference>
<feature type="domain" description="N-acetyltransferase" evidence="12">
    <location>
        <begin position="4"/>
        <end position="152"/>
    </location>
</feature>
<dbReference type="InterPro" id="IPR000182">
    <property type="entry name" value="GNAT_dom"/>
</dbReference>
<keyword evidence="1 13" id="KW-0808">Transferase</keyword>
<name>A0A6G1S5B6_9ACAR</name>
<protein>
    <recommendedName>
        <fullName evidence="3">N-terminal methionine N(alpha)-acetyltransferase NatE</fullName>
        <ecNumber evidence="3">2.3.1.258</ecNumber>
    </recommendedName>
</protein>
<dbReference type="PANTHER" id="PTHR42919">
    <property type="entry name" value="N-ALPHA-ACETYLTRANSFERASE"/>
    <property type="match status" value="1"/>
</dbReference>
<accession>A0A6G1S5B6</accession>
<evidence type="ECO:0000256" key="7">
    <source>
        <dbReference type="ARBA" id="ARBA00048618"/>
    </source>
</evidence>
<dbReference type="Pfam" id="PF00583">
    <property type="entry name" value="Acetyltransf_1"/>
    <property type="match status" value="1"/>
</dbReference>
<evidence type="ECO:0000313" key="13">
    <source>
        <dbReference type="EMBL" id="MDE45143.1"/>
    </source>
</evidence>
<reference evidence="13" key="1">
    <citation type="submission" date="2018-10" db="EMBL/GenBank/DDBJ databases">
        <title>Transcriptome assembly of Aceria tosichella (Wheat curl mite) Type 2.</title>
        <authorList>
            <person name="Scully E.D."/>
            <person name="Geib S.M."/>
            <person name="Palmer N.A."/>
            <person name="Gupta A.K."/>
            <person name="Sarath G."/>
            <person name="Tatineni S."/>
        </authorList>
    </citation>
    <scope>NUCLEOTIDE SEQUENCE</scope>
    <source>
        <strain evidence="13">LincolnNE</strain>
    </source>
</reference>
<gene>
    <name evidence="13" type="primary">Naa50</name>
    <name evidence="13" type="ORF">g.17214</name>
</gene>
<evidence type="ECO:0000256" key="5">
    <source>
        <dbReference type="ARBA" id="ARBA00048335"/>
    </source>
</evidence>
<dbReference type="AlphaFoldDB" id="A0A6G1S5B6"/>
<evidence type="ECO:0000256" key="2">
    <source>
        <dbReference type="ARBA" id="ARBA00023315"/>
    </source>
</evidence>
<dbReference type="GO" id="GO:0007064">
    <property type="term" value="P:mitotic sister chromatid cohesion"/>
    <property type="evidence" value="ECO:0007669"/>
    <property type="project" value="TreeGrafter"/>
</dbReference>
<dbReference type="GO" id="GO:0031415">
    <property type="term" value="C:NatA complex"/>
    <property type="evidence" value="ECO:0007669"/>
    <property type="project" value="TreeGrafter"/>
</dbReference>
<organism evidence="13">
    <name type="scientific">Aceria tosichella</name>
    <name type="common">wheat curl mite</name>
    <dbReference type="NCBI Taxonomy" id="561515"/>
    <lineage>
        <taxon>Eukaryota</taxon>
        <taxon>Metazoa</taxon>
        <taxon>Ecdysozoa</taxon>
        <taxon>Arthropoda</taxon>
        <taxon>Chelicerata</taxon>
        <taxon>Arachnida</taxon>
        <taxon>Acari</taxon>
        <taxon>Acariformes</taxon>
        <taxon>Trombidiformes</taxon>
        <taxon>Prostigmata</taxon>
        <taxon>Eupodina</taxon>
        <taxon>Eriophyoidea</taxon>
        <taxon>Eriophyidae</taxon>
        <taxon>Eriophyinae</taxon>
        <taxon>Aceriini</taxon>
        <taxon>Aceria</taxon>
    </lineage>
</organism>
<evidence type="ECO:0000256" key="11">
    <source>
        <dbReference type="ARBA" id="ARBA00049454"/>
    </source>
</evidence>
<comment type="catalytic activity">
    <reaction evidence="5">
        <text>N-terminal L-methionyl-L-tyrosyl-[protein] + acetyl-CoA = N-terminal N(alpha)-acetyl-L-methionyl-L-tyrosyl-[protein] + CoA + H(+)</text>
        <dbReference type="Rhea" id="RHEA:50532"/>
        <dbReference type="Rhea" id="RHEA-COMP:12717"/>
        <dbReference type="Rhea" id="RHEA-COMP:12718"/>
        <dbReference type="ChEBI" id="CHEBI:15378"/>
        <dbReference type="ChEBI" id="CHEBI:57287"/>
        <dbReference type="ChEBI" id="CHEBI:57288"/>
        <dbReference type="ChEBI" id="CHEBI:133384"/>
        <dbReference type="ChEBI" id="CHEBI:133385"/>
        <dbReference type="EC" id="2.3.1.258"/>
    </reaction>
</comment>
<comment type="catalytic activity">
    <reaction evidence="9">
        <text>N-terminal L-methionyl-L-alanyl-[protein] + acetyl-CoA = N-terminal N(alpha)-acetyl-L-methionyl-L-alanyl-[protein] + CoA + H(+)</text>
        <dbReference type="Rhea" id="RHEA:50564"/>
        <dbReference type="Rhea" id="RHEA-COMP:12726"/>
        <dbReference type="Rhea" id="RHEA-COMP:12727"/>
        <dbReference type="ChEBI" id="CHEBI:15378"/>
        <dbReference type="ChEBI" id="CHEBI:57287"/>
        <dbReference type="ChEBI" id="CHEBI:57288"/>
        <dbReference type="ChEBI" id="CHEBI:133398"/>
        <dbReference type="ChEBI" id="CHEBI:133399"/>
        <dbReference type="EC" id="2.3.1.258"/>
    </reaction>
</comment>
<evidence type="ECO:0000256" key="4">
    <source>
        <dbReference type="ARBA" id="ARBA00048251"/>
    </source>
</evidence>
<dbReference type="EC" id="2.3.1.258" evidence="3"/>
<comment type="catalytic activity">
    <reaction evidence="4">
        <text>N-terminal L-methionyl-L-seryl-[protein] + acetyl-CoA = N-terminal N(alpha)-acetyl-L-methionyl-L-seryl-[protein] + CoA + H(+)</text>
        <dbReference type="Rhea" id="RHEA:50568"/>
        <dbReference type="Rhea" id="RHEA-COMP:12728"/>
        <dbReference type="Rhea" id="RHEA-COMP:12729"/>
        <dbReference type="ChEBI" id="CHEBI:15378"/>
        <dbReference type="ChEBI" id="CHEBI:57287"/>
        <dbReference type="ChEBI" id="CHEBI:57288"/>
        <dbReference type="ChEBI" id="CHEBI:133400"/>
        <dbReference type="ChEBI" id="CHEBI:133401"/>
        <dbReference type="EC" id="2.3.1.258"/>
    </reaction>
</comment>
<dbReference type="Gene3D" id="3.40.630.30">
    <property type="match status" value="1"/>
</dbReference>
<dbReference type="InterPro" id="IPR051556">
    <property type="entry name" value="N-term/lysine_N-AcTrnsfr"/>
</dbReference>
<dbReference type="FunFam" id="3.40.630.30:FF:000006">
    <property type="entry name" value="Putative n-alpha-acetyltransferase 50"/>
    <property type="match status" value="1"/>
</dbReference>
<dbReference type="SUPFAM" id="SSF55729">
    <property type="entry name" value="Acyl-CoA N-acyltransferases (Nat)"/>
    <property type="match status" value="1"/>
</dbReference>